<keyword evidence="3 6" id="KW-1133">Transmembrane helix</keyword>
<feature type="transmembrane region" description="Helical" evidence="6">
    <location>
        <begin position="468"/>
        <end position="489"/>
    </location>
</feature>
<feature type="compositionally biased region" description="Polar residues" evidence="5">
    <location>
        <begin position="14"/>
        <end position="29"/>
    </location>
</feature>
<dbReference type="PROSITE" id="PS50850">
    <property type="entry name" value="MFS"/>
    <property type="match status" value="1"/>
</dbReference>
<evidence type="ECO:0000256" key="1">
    <source>
        <dbReference type="ARBA" id="ARBA00004141"/>
    </source>
</evidence>
<accession>A0A0L0N4I5</accession>
<sequence>MAPEKGTRERPSAAKQQPQDESNGESNNDGDAIEAYRSASHVSGPDAFHPPSEREDDPYHEAEDQVYDRMSPRRKHIIVAVCSFCAFLSPQSSTSVLAATPEVAATYHTTGSIINVSNAGYMVFMGISPVVWGPMSQVFGRRPILLITAVLFFLLSLATALAPNLAAFFVFRAASAFEGTAFILLGAACLGTTLRPTERGTAIGWFLSGTLIGPAFGPFLGGIIVTYSSWRSIFWLQTALAGTGVLGVFFLVPETIHHKKIADLDGYSRREKTKALLGMINPIRPLPLFRYWNQVFVACGSSALVWNMYSLLTPIRYVLNPRFHLETPLLTGLFYLAPGCGYLLGTFMGGRWADRTVRVWIKKRNGVRVPEDRLRSAVPFMGLLMPACILIYGWTVDKAVGGIPVPVIVLFLQGVGQLFCFPSLNAYCLDVMPGQGAEVTAANYFVRYLAGCLATAVVLPAIEGVGVGWFETISALFLVASTVGVMAAIRWGEGWRKSTDAKQARKKAQRNAQMGNKQQRTGTKSAVPEPEEGEEKMSTKTSTRGMPKKSLEGSAGRQI</sequence>
<keyword evidence="4 6" id="KW-0472">Membrane</keyword>
<dbReference type="SUPFAM" id="SSF103473">
    <property type="entry name" value="MFS general substrate transporter"/>
    <property type="match status" value="1"/>
</dbReference>
<dbReference type="PANTHER" id="PTHR23502:SF64">
    <property type="entry name" value="TRANSPORTER, PUTATIVE (AFU_ORTHOLOGUE AFUA_3G11760)-RELATED"/>
    <property type="match status" value="1"/>
</dbReference>
<feature type="compositionally biased region" description="Basic and acidic residues" evidence="5">
    <location>
        <begin position="1"/>
        <end position="12"/>
    </location>
</feature>
<evidence type="ECO:0000313" key="8">
    <source>
        <dbReference type="EMBL" id="KND88941.1"/>
    </source>
</evidence>
<evidence type="ECO:0000256" key="5">
    <source>
        <dbReference type="SAM" id="MobiDB-lite"/>
    </source>
</evidence>
<evidence type="ECO:0000256" key="4">
    <source>
        <dbReference type="ARBA" id="ARBA00023136"/>
    </source>
</evidence>
<dbReference type="AlphaFoldDB" id="A0A0L0N4I5"/>
<evidence type="ECO:0000259" key="7">
    <source>
        <dbReference type="PROSITE" id="PS50850"/>
    </source>
</evidence>
<keyword evidence="2 6" id="KW-0812">Transmembrane</keyword>
<dbReference type="InterPro" id="IPR036259">
    <property type="entry name" value="MFS_trans_sf"/>
</dbReference>
<feature type="transmembrane region" description="Helical" evidence="6">
    <location>
        <begin position="144"/>
        <end position="163"/>
    </location>
</feature>
<gene>
    <name evidence="8" type="ORF">TOPH_06459</name>
</gene>
<feature type="transmembrane region" description="Helical" evidence="6">
    <location>
        <begin position="112"/>
        <end position="132"/>
    </location>
</feature>
<feature type="transmembrane region" description="Helical" evidence="6">
    <location>
        <begin position="291"/>
        <end position="312"/>
    </location>
</feature>
<dbReference type="GO" id="GO:0005886">
    <property type="term" value="C:plasma membrane"/>
    <property type="evidence" value="ECO:0007669"/>
    <property type="project" value="TreeGrafter"/>
</dbReference>
<dbReference type="Gene3D" id="1.20.1250.20">
    <property type="entry name" value="MFS general substrate transporter like domains"/>
    <property type="match status" value="1"/>
</dbReference>
<feature type="compositionally biased region" description="Basic and acidic residues" evidence="5">
    <location>
        <begin position="51"/>
        <end position="61"/>
    </location>
</feature>
<dbReference type="Pfam" id="PF07690">
    <property type="entry name" value="MFS_1"/>
    <property type="match status" value="1"/>
</dbReference>
<feature type="transmembrane region" description="Helical" evidence="6">
    <location>
        <begin position="233"/>
        <end position="252"/>
    </location>
</feature>
<feature type="domain" description="Major facilitator superfamily (MFS) profile" evidence="7">
    <location>
        <begin position="78"/>
        <end position="492"/>
    </location>
</feature>
<evidence type="ECO:0000256" key="3">
    <source>
        <dbReference type="ARBA" id="ARBA00022989"/>
    </source>
</evidence>
<organism evidence="8 9">
    <name type="scientific">Tolypocladium ophioglossoides (strain CBS 100239)</name>
    <name type="common">Snaketongue truffleclub</name>
    <name type="synonym">Elaphocordyceps ophioglossoides</name>
    <dbReference type="NCBI Taxonomy" id="1163406"/>
    <lineage>
        <taxon>Eukaryota</taxon>
        <taxon>Fungi</taxon>
        <taxon>Dikarya</taxon>
        <taxon>Ascomycota</taxon>
        <taxon>Pezizomycotina</taxon>
        <taxon>Sordariomycetes</taxon>
        <taxon>Hypocreomycetidae</taxon>
        <taxon>Hypocreales</taxon>
        <taxon>Ophiocordycipitaceae</taxon>
        <taxon>Tolypocladium</taxon>
    </lineage>
</organism>
<evidence type="ECO:0000256" key="2">
    <source>
        <dbReference type="ARBA" id="ARBA00022692"/>
    </source>
</evidence>
<protein>
    <submittedName>
        <fullName evidence="8">Putative transporter AQR1</fullName>
    </submittedName>
</protein>
<keyword evidence="9" id="KW-1185">Reference proteome</keyword>
<proteinExistence type="predicted"/>
<name>A0A0L0N4I5_TOLOC</name>
<feature type="region of interest" description="Disordered" evidence="5">
    <location>
        <begin position="500"/>
        <end position="559"/>
    </location>
</feature>
<dbReference type="PANTHER" id="PTHR23502">
    <property type="entry name" value="MAJOR FACILITATOR SUPERFAMILY"/>
    <property type="match status" value="1"/>
</dbReference>
<feature type="transmembrane region" description="Helical" evidence="6">
    <location>
        <begin position="374"/>
        <end position="395"/>
    </location>
</feature>
<dbReference type="InterPro" id="IPR011701">
    <property type="entry name" value="MFS"/>
</dbReference>
<evidence type="ECO:0000256" key="6">
    <source>
        <dbReference type="SAM" id="Phobius"/>
    </source>
</evidence>
<feature type="transmembrane region" description="Helical" evidence="6">
    <location>
        <begin position="169"/>
        <end position="190"/>
    </location>
</feature>
<dbReference type="OrthoDB" id="3066029at2759"/>
<feature type="transmembrane region" description="Helical" evidence="6">
    <location>
        <begin position="202"/>
        <end position="227"/>
    </location>
</feature>
<comment type="subcellular location">
    <subcellularLocation>
        <location evidence="1">Membrane</location>
        <topology evidence="1">Multi-pass membrane protein</topology>
    </subcellularLocation>
</comment>
<feature type="transmembrane region" description="Helical" evidence="6">
    <location>
        <begin position="77"/>
        <end position="100"/>
    </location>
</feature>
<dbReference type="Proteomes" id="UP000036947">
    <property type="component" value="Unassembled WGS sequence"/>
</dbReference>
<dbReference type="InterPro" id="IPR020846">
    <property type="entry name" value="MFS_dom"/>
</dbReference>
<feature type="transmembrane region" description="Helical" evidence="6">
    <location>
        <begin position="441"/>
        <end position="462"/>
    </location>
</feature>
<feature type="transmembrane region" description="Helical" evidence="6">
    <location>
        <begin position="407"/>
        <end position="429"/>
    </location>
</feature>
<dbReference type="STRING" id="1163406.A0A0L0N4I5"/>
<comment type="caution">
    <text evidence="8">The sequence shown here is derived from an EMBL/GenBank/DDBJ whole genome shotgun (WGS) entry which is preliminary data.</text>
</comment>
<evidence type="ECO:0000313" key="9">
    <source>
        <dbReference type="Proteomes" id="UP000036947"/>
    </source>
</evidence>
<feature type="region of interest" description="Disordered" evidence="5">
    <location>
        <begin position="1"/>
        <end position="61"/>
    </location>
</feature>
<dbReference type="EMBL" id="LFRF01000022">
    <property type="protein sequence ID" value="KND88941.1"/>
    <property type="molecule type" value="Genomic_DNA"/>
</dbReference>
<feature type="transmembrane region" description="Helical" evidence="6">
    <location>
        <begin position="332"/>
        <end position="353"/>
    </location>
</feature>
<dbReference type="GO" id="GO:0022857">
    <property type="term" value="F:transmembrane transporter activity"/>
    <property type="evidence" value="ECO:0007669"/>
    <property type="project" value="InterPro"/>
</dbReference>
<reference evidence="8 9" key="1">
    <citation type="journal article" date="2015" name="BMC Genomics">
        <title>The genome of the truffle-parasite Tolypocladium ophioglossoides and the evolution of antifungal peptaibiotics.</title>
        <authorList>
            <person name="Quandt C.A."/>
            <person name="Bushley K.E."/>
            <person name="Spatafora J.W."/>
        </authorList>
    </citation>
    <scope>NUCLEOTIDE SEQUENCE [LARGE SCALE GENOMIC DNA]</scope>
    <source>
        <strain evidence="8 9">CBS 100239</strain>
    </source>
</reference>
<feature type="compositionally biased region" description="Polar residues" evidence="5">
    <location>
        <begin position="514"/>
        <end position="524"/>
    </location>
</feature>